<dbReference type="GO" id="GO:0005975">
    <property type="term" value="P:carbohydrate metabolic process"/>
    <property type="evidence" value="ECO:0007669"/>
    <property type="project" value="InterPro"/>
</dbReference>
<keyword evidence="5" id="KW-1185">Reference proteome</keyword>
<evidence type="ECO:0000256" key="2">
    <source>
        <dbReference type="SAM" id="SignalP"/>
    </source>
</evidence>
<feature type="signal peptide" evidence="2">
    <location>
        <begin position="1"/>
        <end position="24"/>
    </location>
</feature>
<keyword evidence="4" id="KW-0378">Hydrolase</keyword>
<accession>A0A495IGJ3</accession>
<dbReference type="RefSeq" id="WP_121369278.1">
    <property type="nucleotide sequence ID" value="NZ_RBKS01000001.1"/>
</dbReference>
<organism evidence="4 5">
    <name type="scientific">Frondihabitans australicus</name>
    <dbReference type="NCBI Taxonomy" id="386892"/>
    <lineage>
        <taxon>Bacteria</taxon>
        <taxon>Bacillati</taxon>
        <taxon>Actinomycetota</taxon>
        <taxon>Actinomycetes</taxon>
        <taxon>Micrococcales</taxon>
        <taxon>Microbacteriaceae</taxon>
        <taxon>Frondihabitans</taxon>
    </lineage>
</organism>
<dbReference type="Gene3D" id="2.60.120.200">
    <property type="match status" value="1"/>
</dbReference>
<protein>
    <submittedName>
        <fullName evidence="4">Glycosyl hydrolase family 16</fullName>
    </submittedName>
</protein>
<dbReference type="Proteomes" id="UP000280008">
    <property type="component" value="Unassembled WGS sequence"/>
</dbReference>
<gene>
    <name evidence="4" type="ORF">C8E83_1647</name>
</gene>
<evidence type="ECO:0000313" key="4">
    <source>
        <dbReference type="EMBL" id="RKR74528.1"/>
    </source>
</evidence>
<dbReference type="GO" id="GO:0004553">
    <property type="term" value="F:hydrolase activity, hydrolyzing O-glycosyl compounds"/>
    <property type="evidence" value="ECO:0007669"/>
    <property type="project" value="InterPro"/>
</dbReference>
<dbReference type="SUPFAM" id="SSF49899">
    <property type="entry name" value="Concanavalin A-like lectins/glucanases"/>
    <property type="match status" value="1"/>
</dbReference>
<feature type="compositionally biased region" description="Low complexity" evidence="1">
    <location>
        <begin position="143"/>
        <end position="167"/>
    </location>
</feature>
<feature type="region of interest" description="Disordered" evidence="1">
    <location>
        <begin position="113"/>
        <end position="183"/>
    </location>
</feature>
<evidence type="ECO:0000256" key="1">
    <source>
        <dbReference type="SAM" id="MobiDB-lite"/>
    </source>
</evidence>
<feature type="chain" id="PRO_5039202896" evidence="2">
    <location>
        <begin position="25"/>
        <end position="408"/>
    </location>
</feature>
<dbReference type="InterPro" id="IPR013320">
    <property type="entry name" value="ConA-like_dom_sf"/>
</dbReference>
<dbReference type="PROSITE" id="PS51762">
    <property type="entry name" value="GH16_2"/>
    <property type="match status" value="1"/>
</dbReference>
<feature type="region of interest" description="Disordered" evidence="1">
    <location>
        <begin position="63"/>
        <end position="92"/>
    </location>
</feature>
<dbReference type="CDD" id="cd00413">
    <property type="entry name" value="Glyco_hydrolase_16"/>
    <property type="match status" value="1"/>
</dbReference>
<dbReference type="EMBL" id="RBKS01000001">
    <property type="protein sequence ID" value="RKR74528.1"/>
    <property type="molecule type" value="Genomic_DNA"/>
</dbReference>
<name>A0A495IGJ3_9MICO</name>
<evidence type="ECO:0000313" key="5">
    <source>
        <dbReference type="Proteomes" id="UP000280008"/>
    </source>
</evidence>
<proteinExistence type="predicted"/>
<dbReference type="InterPro" id="IPR000757">
    <property type="entry name" value="Beta-glucanase-like"/>
</dbReference>
<feature type="compositionally biased region" description="Polar residues" evidence="1">
    <location>
        <begin position="132"/>
        <end position="141"/>
    </location>
</feature>
<dbReference type="Pfam" id="PF00722">
    <property type="entry name" value="Glyco_hydro_16"/>
    <property type="match status" value="1"/>
</dbReference>
<evidence type="ECO:0000259" key="3">
    <source>
        <dbReference type="PROSITE" id="PS51762"/>
    </source>
</evidence>
<keyword evidence="2" id="KW-0732">Signal</keyword>
<feature type="domain" description="GH16" evidence="3">
    <location>
        <begin position="157"/>
        <end position="408"/>
    </location>
</feature>
<comment type="caution">
    <text evidence="4">The sequence shown here is derived from an EMBL/GenBank/DDBJ whole genome shotgun (WGS) entry which is preliminary data.</text>
</comment>
<dbReference type="OrthoDB" id="9809583at2"/>
<dbReference type="AlphaFoldDB" id="A0A495IGJ3"/>
<reference evidence="4 5" key="1">
    <citation type="submission" date="2018-10" db="EMBL/GenBank/DDBJ databases">
        <title>Sequencing the genomes of 1000 actinobacteria strains.</title>
        <authorList>
            <person name="Klenk H.-P."/>
        </authorList>
    </citation>
    <scope>NUCLEOTIDE SEQUENCE [LARGE SCALE GENOMIC DNA]</scope>
    <source>
        <strain evidence="4 5">DSM 17894</strain>
    </source>
</reference>
<sequence length="408" mass="41820">MNSSIRTTLTAAAVIAGLALAGQAAPATSAVLAQGTTATSSSTRSAGSVDVVDTSSLGAASSATAAASSRATTDSTAGTSTSTGTTSTTDTGTAATVSDYAAASKSQAAASAKVSSQLSSPQATAVADTRARSGNTANTVIPPTAATSLLAGGTGASSSTDTSTPASQDPSADSTAMPVGDVTTNGRTWVQSYAQDFNTPAALGSFSKVYPSMATYSGFKDTSGQGLYAPDKVLSVSNGNLDFYLHSENGQPLVATVMPDDYAPHVTGRVSIRFKADETAGYKFVGMFWPSDDDWNEGEIDWPESDLGQIPRPASAMPGTYSNGNMKFMPATEMFADSNTTGYHTATTEWDKNAVRFYWDGQLVSTVTNAVPTTAMRVTLQAETWIGEGAVPANASGHLDIDWISIWN</sequence>